<proteinExistence type="inferred from homology"/>
<keyword evidence="6 7" id="KW-0472">Membrane</keyword>
<dbReference type="EMBL" id="CP096649">
    <property type="protein sequence ID" value="UQK59487.1"/>
    <property type="molecule type" value="Genomic_DNA"/>
</dbReference>
<dbReference type="PANTHER" id="PTHR43663">
    <property type="entry name" value="CHROMATE TRANSPORT PROTEIN-RELATED"/>
    <property type="match status" value="1"/>
</dbReference>
<dbReference type="InterPro" id="IPR052518">
    <property type="entry name" value="CHR_Transporter"/>
</dbReference>
<dbReference type="GO" id="GO:0005886">
    <property type="term" value="C:plasma membrane"/>
    <property type="evidence" value="ECO:0007669"/>
    <property type="project" value="UniProtKB-SubCell"/>
</dbReference>
<dbReference type="RefSeq" id="WP_249242911.1">
    <property type="nucleotide sequence ID" value="NZ_CP096649.1"/>
</dbReference>
<dbReference type="AlphaFoldDB" id="A0A9E7DJS7"/>
<evidence type="ECO:0000313" key="8">
    <source>
        <dbReference type="EMBL" id="UQK59487.1"/>
    </source>
</evidence>
<organism evidence="8 9">
    <name type="scientific">Fenollaria massiliensis</name>
    <dbReference type="NCBI Taxonomy" id="938288"/>
    <lineage>
        <taxon>Bacteria</taxon>
        <taxon>Bacillati</taxon>
        <taxon>Bacillota</taxon>
        <taxon>Clostridia</taxon>
        <taxon>Eubacteriales</taxon>
        <taxon>Fenollaria</taxon>
    </lineage>
</organism>
<feature type="transmembrane region" description="Helical" evidence="7">
    <location>
        <begin position="77"/>
        <end position="101"/>
    </location>
</feature>
<gene>
    <name evidence="8" type="ORF">M1R53_02175</name>
</gene>
<keyword evidence="3" id="KW-1003">Cell membrane</keyword>
<dbReference type="Pfam" id="PF02417">
    <property type="entry name" value="Chromate_transp"/>
    <property type="match status" value="1"/>
</dbReference>
<dbReference type="InterPro" id="IPR003370">
    <property type="entry name" value="Chromate_transpt"/>
</dbReference>
<feature type="transmembrane region" description="Helical" evidence="7">
    <location>
        <begin position="142"/>
        <end position="169"/>
    </location>
</feature>
<dbReference type="Proteomes" id="UP000831151">
    <property type="component" value="Chromosome"/>
</dbReference>
<dbReference type="GO" id="GO:0015109">
    <property type="term" value="F:chromate transmembrane transporter activity"/>
    <property type="evidence" value="ECO:0007669"/>
    <property type="project" value="InterPro"/>
</dbReference>
<evidence type="ECO:0000256" key="6">
    <source>
        <dbReference type="ARBA" id="ARBA00023136"/>
    </source>
</evidence>
<evidence type="ECO:0000313" key="9">
    <source>
        <dbReference type="Proteomes" id="UP000831151"/>
    </source>
</evidence>
<sequence>MKILNLFITFFKIGAFTLGGGFPMLPIIEREIVTKKKLMTDEEYIDSISLAQTAPGPIAANISILVGYRIYGFLGALAAFLGAVLPSFIIILVISHFFMGVQDNTYVQAAFKGVRPVVCALVFAALVGLVEKAHLNKFEYAISALAFLIVVFLDVNPIFVIIGGVVIALSKDKFIKNK</sequence>
<feature type="transmembrane region" description="Helical" evidence="7">
    <location>
        <begin position="6"/>
        <end position="28"/>
    </location>
</feature>
<protein>
    <submittedName>
        <fullName evidence="8">Chromate transporter</fullName>
    </submittedName>
</protein>
<dbReference type="KEGG" id="fms:M1R53_02175"/>
<feature type="transmembrane region" description="Helical" evidence="7">
    <location>
        <begin position="113"/>
        <end position="130"/>
    </location>
</feature>
<comment type="subcellular location">
    <subcellularLocation>
        <location evidence="1">Cell membrane</location>
        <topology evidence="1">Multi-pass membrane protein</topology>
    </subcellularLocation>
</comment>
<dbReference type="PANTHER" id="PTHR43663:SF2">
    <property type="entry name" value="CHROMATE TRANSPORT PROTEIN-RELATED"/>
    <property type="match status" value="1"/>
</dbReference>
<evidence type="ECO:0000256" key="5">
    <source>
        <dbReference type="ARBA" id="ARBA00022989"/>
    </source>
</evidence>
<keyword evidence="4 7" id="KW-0812">Transmembrane</keyword>
<comment type="similarity">
    <text evidence="2">Belongs to the chromate ion transporter (CHR) (TC 2.A.51) family.</text>
</comment>
<keyword evidence="9" id="KW-1185">Reference proteome</keyword>
<accession>A0A9E7DJS7</accession>
<keyword evidence="5 7" id="KW-1133">Transmembrane helix</keyword>
<reference evidence="8" key="1">
    <citation type="submission" date="2022-04" db="EMBL/GenBank/DDBJ databases">
        <title>Complete genome sequences of Ezakiella coagulans and Fenollaria massiliensis.</title>
        <authorList>
            <person name="France M.T."/>
            <person name="Clifford J."/>
            <person name="Narina S."/>
            <person name="Rutt L."/>
            <person name="Ravel J."/>
        </authorList>
    </citation>
    <scope>NUCLEOTIDE SEQUENCE</scope>
    <source>
        <strain evidence="8">C0061C2</strain>
    </source>
</reference>
<evidence type="ECO:0000256" key="7">
    <source>
        <dbReference type="SAM" id="Phobius"/>
    </source>
</evidence>
<evidence type="ECO:0000256" key="3">
    <source>
        <dbReference type="ARBA" id="ARBA00022475"/>
    </source>
</evidence>
<evidence type="ECO:0000256" key="2">
    <source>
        <dbReference type="ARBA" id="ARBA00005262"/>
    </source>
</evidence>
<name>A0A9E7DJS7_9FIRM</name>
<evidence type="ECO:0000256" key="1">
    <source>
        <dbReference type="ARBA" id="ARBA00004651"/>
    </source>
</evidence>
<evidence type="ECO:0000256" key="4">
    <source>
        <dbReference type="ARBA" id="ARBA00022692"/>
    </source>
</evidence>